<organism evidence="1 2">
    <name type="scientific">Thermoanaerobacterium thermosaccharolyticum</name>
    <name type="common">Clostridium thermosaccharolyticum</name>
    <dbReference type="NCBI Taxonomy" id="1517"/>
    <lineage>
        <taxon>Bacteria</taxon>
        <taxon>Bacillati</taxon>
        <taxon>Bacillota</taxon>
        <taxon>Clostridia</taxon>
        <taxon>Thermoanaerobacterales</taxon>
        <taxon>Thermoanaerobacteraceae</taxon>
        <taxon>Thermoanaerobacterium</taxon>
    </lineage>
</organism>
<dbReference type="AlphaFoldDB" id="A0A223HXL4"/>
<evidence type="ECO:0000313" key="1">
    <source>
        <dbReference type="EMBL" id="AST57024.1"/>
    </source>
</evidence>
<name>A0A223HXL4_THETR</name>
<dbReference type="GO" id="GO:0022857">
    <property type="term" value="F:transmembrane transporter activity"/>
    <property type="evidence" value="ECO:0007669"/>
    <property type="project" value="InterPro"/>
</dbReference>
<proteinExistence type="predicted"/>
<dbReference type="Pfam" id="PF12822">
    <property type="entry name" value="ECF_trnsprt"/>
    <property type="match status" value="1"/>
</dbReference>
<accession>A0A223HXL4</accession>
<dbReference type="Proteomes" id="UP000214975">
    <property type="component" value="Chromosome"/>
</dbReference>
<dbReference type="EMBL" id="CP016893">
    <property type="protein sequence ID" value="AST57024.1"/>
    <property type="molecule type" value="Genomic_DNA"/>
</dbReference>
<sequence length="170" mass="18673">MANNATSFKFDAKFITRTAILLAITIIVQFIKMPQLITGSIVNAMLIISAYFVGNWSGVSIGLLTPIIAFLVGLMNFPILIPFIMMGNALYVILFSAVKNNIIGMIIGAVVKYLWLAASVKYILTWFNVNVPQKIVAAFTLPQLITAILGGIIGILLIFILKNYFNKAKE</sequence>
<dbReference type="Gene3D" id="1.10.1760.20">
    <property type="match status" value="1"/>
</dbReference>
<dbReference type="InterPro" id="IPR024529">
    <property type="entry name" value="ECF_trnsprt_substrate-spec"/>
</dbReference>
<dbReference type="RefSeq" id="WP_094396992.1">
    <property type="nucleotide sequence ID" value="NZ_CP016893.1"/>
</dbReference>
<reference evidence="1 2" key="1">
    <citation type="submission" date="2016-08" db="EMBL/GenBank/DDBJ databases">
        <title>A novel genetic cassette of butanologenic Thermoanaerobacterium thermosaccharolyticum that directly convert cellulose to butanol.</title>
        <authorList>
            <person name="Li T."/>
            <person name="He J."/>
        </authorList>
    </citation>
    <scope>NUCLEOTIDE SEQUENCE [LARGE SCALE GENOMIC DNA]</scope>
    <source>
        <strain evidence="1 2">TG57</strain>
    </source>
</reference>
<gene>
    <name evidence="1" type="ORF">Thert_00892</name>
</gene>
<protein>
    <submittedName>
        <fullName evidence="1">HymD protein</fullName>
    </submittedName>
</protein>
<evidence type="ECO:0000313" key="2">
    <source>
        <dbReference type="Proteomes" id="UP000214975"/>
    </source>
</evidence>